<name>A0A6F9DU35_9ASCI</name>
<evidence type="ECO:0000256" key="2">
    <source>
        <dbReference type="ARBA" id="ARBA00004366"/>
    </source>
</evidence>
<evidence type="ECO:0000256" key="8">
    <source>
        <dbReference type="SAM" id="MobiDB-lite"/>
    </source>
</evidence>
<keyword evidence="6 9" id="KW-1133">Transmembrane helix</keyword>
<organism evidence="12">
    <name type="scientific">Phallusia mammillata</name>
    <dbReference type="NCBI Taxonomy" id="59560"/>
    <lineage>
        <taxon>Eukaryota</taxon>
        <taxon>Metazoa</taxon>
        <taxon>Chordata</taxon>
        <taxon>Tunicata</taxon>
        <taxon>Ascidiacea</taxon>
        <taxon>Phlebobranchia</taxon>
        <taxon>Ascidiidae</taxon>
        <taxon>Phallusia</taxon>
    </lineage>
</organism>
<dbReference type="GO" id="GO:0030660">
    <property type="term" value="C:Golgi-associated vesicle membrane"/>
    <property type="evidence" value="ECO:0007669"/>
    <property type="project" value="TreeGrafter"/>
</dbReference>
<keyword evidence="7 9" id="KW-0472">Membrane</keyword>
<feature type="compositionally biased region" description="Low complexity" evidence="8">
    <location>
        <begin position="203"/>
        <end position="214"/>
    </location>
</feature>
<feature type="transmembrane region" description="Helical" evidence="9">
    <location>
        <begin position="493"/>
        <end position="510"/>
    </location>
</feature>
<dbReference type="InterPro" id="IPR007369">
    <property type="entry name" value="Peptidase_A22B_SPP"/>
</dbReference>
<dbReference type="Pfam" id="PF04258">
    <property type="entry name" value="Peptidase_A22B"/>
    <property type="match status" value="1"/>
</dbReference>
<feature type="region of interest" description="Disordered" evidence="8">
    <location>
        <begin position="202"/>
        <end position="230"/>
    </location>
</feature>
<dbReference type="SMART" id="SM00730">
    <property type="entry name" value="PSN"/>
    <property type="match status" value="1"/>
</dbReference>
<feature type="transmembrane region" description="Helical" evidence="9">
    <location>
        <begin position="366"/>
        <end position="386"/>
    </location>
</feature>
<keyword evidence="5" id="KW-0378">Hydrolase</keyword>
<dbReference type="EMBL" id="LR790676">
    <property type="protein sequence ID" value="CAB3266538.1"/>
    <property type="molecule type" value="mRNA"/>
</dbReference>
<evidence type="ECO:0000313" key="12">
    <source>
        <dbReference type="EMBL" id="CAB3266538.1"/>
    </source>
</evidence>
<dbReference type="Gene3D" id="3.50.30.30">
    <property type="match status" value="1"/>
</dbReference>
<evidence type="ECO:0000256" key="1">
    <source>
        <dbReference type="ARBA" id="ARBA00004127"/>
    </source>
</evidence>
<sequence>MSRLSAMATLYHVTTVLHLLIALKPYSVNAEYGFMKVKAKDQQEKELCIAFNSQFKDIPIGVPKVPWENWMQFVDIYPEFGCVKPKSDYQNSGVIVKRGNCTFFDKANNVESAHGDALFVVNDGELLVPGMQSDEENKVGIPVSVLTEKSYNVISNMQTDFGKNNVRFIQYQPQTKSSIDPNAIVMWLLAVCTCAAGAWLQGSSSRPQQSSRTTRNGEPSSHNQTDSSEADDGVELHITVTHAVIFFCMCSVSILLMYFFFDYLVYFLIGVFCYASSMALFDLLYGALKNSPCFTRFRVPQNSVPCLSHRPPILGVILFVACALFAIIWAINRKSPYAWIIQDILGCAFCIYMIKTIKLPSFRVSTTLLVLFFVYDIFYVFVTPLLTKNNESIMVHVATGGTGATKEEVPMLFKLPKFLLVPLAKCVDVPYSMLGYGDVILPGLHVGFCAAWDARISNTVKFHSYYLAAIVGYAIGLVITFVAMYMMMMGQPALLYLVPCCLLSTTIVAVKRNELNSIWHASSSKSVIEPDCSEENQGFLQTDSDL</sequence>
<evidence type="ECO:0000259" key="11">
    <source>
        <dbReference type="Pfam" id="PF02225"/>
    </source>
</evidence>
<comment type="subcellular location">
    <subcellularLocation>
        <location evidence="1">Endomembrane system</location>
        <topology evidence="1">Multi-pass membrane protein</topology>
    </subcellularLocation>
    <subcellularLocation>
        <location evidence="2">Membrane</location>
        <topology evidence="2">Multi-pass membrane protein</topology>
        <orientation evidence="2">Lumenal side</orientation>
    </subcellularLocation>
</comment>
<accession>A0A6F9DU35</accession>
<gene>
    <name evidence="12" type="primary">Sppl2b</name>
</gene>
<evidence type="ECO:0000256" key="10">
    <source>
        <dbReference type="SAM" id="SignalP"/>
    </source>
</evidence>
<dbReference type="AlphaFoldDB" id="A0A6F9DU35"/>
<dbReference type="GO" id="GO:0098554">
    <property type="term" value="C:cytoplasmic side of endoplasmic reticulum membrane"/>
    <property type="evidence" value="ECO:0007669"/>
    <property type="project" value="TreeGrafter"/>
</dbReference>
<feature type="transmembrane region" description="Helical" evidence="9">
    <location>
        <begin position="184"/>
        <end position="202"/>
    </location>
</feature>
<feature type="signal peptide" evidence="10">
    <location>
        <begin position="1"/>
        <end position="30"/>
    </location>
</feature>
<feature type="transmembrane region" description="Helical" evidence="9">
    <location>
        <begin position="464"/>
        <end position="487"/>
    </location>
</feature>
<dbReference type="GO" id="GO:0005765">
    <property type="term" value="C:lysosomal membrane"/>
    <property type="evidence" value="ECO:0007669"/>
    <property type="project" value="TreeGrafter"/>
</dbReference>
<evidence type="ECO:0000256" key="6">
    <source>
        <dbReference type="ARBA" id="ARBA00022989"/>
    </source>
</evidence>
<evidence type="ECO:0000256" key="7">
    <source>
        <dbReference type="ARBA" id="ARBA00023136"/>
    </source>
</evidence>
<comment type="similarity">
    <text evidence="3">Belongs to the peptidase A22B family.</text>
</comment>
<feature type="compositionally biased region" description="Polar residues" evidence="8">
    <location>
        <begin position="216"/>
        <end position="227"/>
    </location>
</feature>
<dbReference type="GO" id="GO:0098553">
    <property type="term" value="C:lumenal side of endoplasmic reticulum membrane"/>
    <property type="evidence" value="ECO:0007669"/>
    <property type="project" value="TreeGrafter"/>
</dbReference>
<feature type="transmembrane region" description="Helical" evidence="9">
    <location>
        <begin position="337"/>
        <end position="354"/>
    </location>
</feature>
<dbReference type="InterPro" id="IPR006639">
    <property type="entry name" value="Preselin/SPP"/>
</dbReference>
<feature type="transmembrane region" description="Helical" evidence="9">
    <location>
        <begin position="267"/>
        <end position="288"/>
    </location>
</feature>
<protein>
    <submittedName>
        <fullName evidence="12">Signal peptide peptidase-like 2B</fullName>
    </submittedName>
</protein>
<evidence type="ECO:0000256" key="9">
    <source>
        <dbReference type="SAM" id="Phobius"/>
    </source>
</evidence>
<dbReference type="GO" id="GO:0033619">
    <property type="term" value="P:membrane protein proteolysis"/>
    <property type="evidence" value="ECO:0007669"/>
    <property type="project" value="TreeGrafter"/>
</dbReference>
<evidence type="ECO:0000256" key="4">
    <source>
        <dbReference type="ARBA" id="ARBA00022692"/>
    </source>
</evidence>
<feature type="chain" id="PRO_5026116381" evidence="10">
    <location>
        <begin position="31"/>
        <end position="546"/>
    </location>
</feature>
<keyword evidence="10" id="KW-0732">Signal</keyword>
<proteinExistence type="evidence at transcript level"/>
<dbReference type="PANTHER" id="PTHR12174:SF103">
    <property type="entry name" value="INTRAMEMBRANE PROTEASE (IMPAS) FAMILY"/>
    <property type="match status" value="1"/>
</dbReference>
<dbReference type="PANTHER" id="PTHR12174">
    <property type="entry name" value="SIGNAL PEPTIDE PEPTIDASE"/>
    <property type="match status" value="1"/>
</dbReference>
<feature type="domain" description="PA" evidence="11">
    <location>
        <begin position="78"/>
        <end position="150"/>
    </location>
</feature>
<dbReference type="GO" id="GO:0042500">
    <property type="term" value="F:aspartic endopeptidase activity, intramembrane cleaving"/>
    <property type="evidence" value="ECO:0007669"/>
    <property type="project" value="InterPro"/>
</dbReference>
<feature type="transmembrane region" description="Helical" evidence="9">
    <location>
        <begin position="313"/>
        <end position="331"/>
    </location>
</feature>
<evidence type="ECO:0000256" key="5">
    <source>
        <dbReference type="ARBA" id="ARBA00022801"/>
    </source>
</evidence>
<keyword evidence="4 9" id="KW-0812">Transmembrane</keyword>
<evidence type="ECO:0000256" key="3">
    <source>
        <dbReference type="ARBA" id="ARBA00006859"/>
    </source>
</evidence>
<dbReference type="Pfam" id="PF02225">
    <property type="entry name" value="PA"/>
    <property type="match status" value="1"/>
</dbReference>
<feature type="transmembrane region" description="Helical" evidence="9">
    <location>
        <begin position="243"/>
        <end position="261"/>
    </location>
</feature>
<reference evidence="12" key="1">
    <citation type="submission" date="2020-04" db="EMBL/GenBank/DDBJ databases">
        <authorList>
            <person name="Neveu A P."/>
        </authorList>
    </citation>
    <scope>NUCLEOTIDE SEQUENCE</scope>
    <source>
        <tissue evidence="12">Whole embryo</tissue>
    </source>
</reference>
<dbReference type="InterPro" id="IPR003137">
    <property type="entry name" value="PA_domain"/>
</dbReference>